<dbReference type="RefSeq" id="WP_092370431.1">
    <property type="nucleotide sequence ID" value="NZ_FNYD01000012.1"/>
</dbReference>
<dbReference type="PANTHER" id="PTHR36505">
    <property type="entry name" value="BLR1072 PROTEIN"/>
    <property type="match status" value="1"/>
</dbReference>
<feature type="domain" description="PRC-barrel" evidence="3">
    <location>
        <begin position="59"/>
        <end position="139"/>
    </location>
</feature>
<keyword evidence="2" id="KW-0732">Signal</keyword>
<accession>A0A1H7DN85</accession>
<organism evidence="4 5">
    <name type="scientific">Cribrihabitans marinus</name>
    <dbReference type="NCBI Taxonomy" id="1227549"/>
    <lineage>
        <taxon>Bacteria</taxon>
        <taxon>Pseudomonadati</taxon>
        <taxon>Pseudomonadota</taxon>
        <taxon>Alphaproteobacteria</taxon>
        <taxon>Rhodobacterales</taxon>
        <taxon>Paracoccaceae</taxon>
        <taxon>Cribrihabitans</taxon>
    </lineage>
</organism>
<dbReference type="Pfam" id="PF05239">
    <property type="entry name" value="PRC"/>
    <property type="match status" value="1"/>
</dbReference>
<evidence type="ECO:0000256" key="2">
    <source>
        <dbReference type="SAM" id="SignalP"/>
    </source>
</evidence>
<evidence type="ECO:0000256" key="1">
    <source>
        <dbReference type="SAM" id="MobiDB-lite"/>
    </source>
</evidence>
<dbReference type="OrthoDB" id="7727620at2"/>
<feature type="compositionally biased region" description="Polar residues" evidence="1">
    <location>
        <begin position="24"/>
        <end position="41"/>
    </location>
</feature>
<evidence type="ECO:0000259" key="3">
    <source>
        <dbReference type="Pfam" id="PF05239"/>
    </source>
</evidence>
<gene>
    <name evidence="4" type="ORF">SAMN05444007_11262</name>
</gene>
<dbReference type="InterPro" id="IPR027275">
    <property type="entry name" value="PRC-brl_dom"/>
</dbReference>
<reference evidence="4 5" key="1">
    <citation type="submission" date="2016-10" db="EMBL/GenBank/DDBJ databases">
        <authorList>
            <person name="de Groot N.N."/>
        </authorList>
    </citation>
    <scope>NUCLEOTIDE SEQUENCE [LARGE SCALE GENOMIC DNA]</scope>
    <source>
        <strain evidence="4 5">DSM 29340</strain>
    </source>
</reference>
<feature type="chain" id="PRO_5011765933" evidence="2">
    <location>
        <begin position="24"/>
        <end position="174"/>
    </location>
</feature>
<dbReference type="EMBL" id="FNYD01000012">
    <property type="protein sequence ID" value="SEK03229.1"/>
    <property type="molecule type" value="Genomic_DNA"/>
</dbReference>
<dbReference type="PANTHER" id="PTHR36505:SF1">
    <property type="entry name" value="BLR1072 PROTEIN"/>
    <property type="match status" value="1"/>
</dbReference>
<dbReference type="AlphaFoldDB" id="A0A1H7DN85"/>
<feature type="signal peptide" evidence="2">
    <location>
        <begin position="1"/>
        <end position="23"/>
    </location>
</feature>
<protein>
    <submittedName>
        <fullName evidence="4">PRC-barrel domain-containing protein</fullName>
    </submittedName>
</protein>
<dbReference type="Gene3D" id="2.30.30.240">
    <property type="entry name" value="PRC-barrel domain"/>
    <property type="match status" value="1"/>
</dbReference>
<dbReference type="Proteomes" id="UP000199379">
    <property type="component" value="Unassembled WGS sequence"/>
</dbReference>
<dbReference type="InterPro" id="IPR011033">
    <property type="entry name" value="PRC_barrel-like_sf"/>
</dbReference>
<dbReference type="STRING" id="1227549.SAMN05444007_11262"/>
<name>A0A1H7DN85_9RHOB</name>
<proteinExistence type="predicted"/>
<evidence type="ECO:0000313" key="5">
    <source>
        <dbReference type="Proteomes" id="UP000199379"/>
    </source>
</evidence>
<evidence type="ECO:0000313" key="4">
    <source>
        <dbReference type="EMBL" id="SEK03229.1"/>
    </source>
</evidence>
<feature type="region of interest" description="Disordered" evidence="1">
    <location>
        <begin position="24"/>
        <end position="48"/>
    </location>
</feature>
<dbReference type="SUPFAM" id="SSF50346">
    <property type="entry name" value="PRC-barrel domain"/>
    <property type="match status" value="1"/>
</dbReference>
<keyword evidence="5" id="KW-1185">Reference proteome</keyword>
<sequence length="174" mass="18056">MRMMTSGLAMACLLASAPVSVMAQTSDDSTQMPSAESSMTAESEPAPKPVEGQIVLQSEDSMLVRDLIGSTIYSPTSESVGDVNDVIVKLDGSVEGVVIGVGGFLGIGEKQVAVTMDQLELASFESGGQRLVLDATRADLEAAPAFKTAAEQKAEADVIEMENNTGTTEPAVNN</sequence>